<dbReference type="RefSeq" id="WP_150728550.1">
    <property type="nucleotide sequence ID" value="NZ_CABPSX010000002.1"/>
</dbReference>
<keyword evidence="1" id="KW-0812">Transmembrane</keyword>
<evidence type="ECO:0000256" key="1">
    <source>
        <dbReference type="SAM" id="Phobius"/>
    </source>
</evidence>
<gene>
    <name evidence="2" type="ORF">PAP18089_01375</name>
</gene>
<keyword evidence="1" id="KW-0472">Membrane</keyword>
<evidence type="ECO:0000313" key="2">
    <source>
        <dbReference type="EMBL" id="VVG70415.1"/>
    </source>
</evidence>
<reference evidence="2 3" key="1">
    <citation type="submission" date="2019-08" db="EMBL/GenBank/DDBJ databases">
        <authorList>
            <person name="Peeters C."/>
        </authorList>
    </citation>
    <scope>NUCLEOTIDE SEQUENCE [LARGE SCALE GENOMIC DNA]</scope>
    <source>
        <strain evidence="2 3">LMG 18089</strain>
    </source>
</reference>
<dbReference type="Proteomes" id="UP000364291">
    <property type="component" value="Unassembled WGS sequence"/>
</dbReference>
<dbReference type="EMBL" id="CABPSX010000002">
    <property type="protein sequence ID" value="VVG70415.1"/>
    <property type="molecule type" value="Genomic_DNA"/>
</dbReference>
<proteinExistence type="predicted"/>
<feature type="transmembrane region" description="Helical" evidence="1">
    <location>
        <begin position="12"/>
        <end position="33"/>
    </location>
</feature>
<keyword evidence="1" id="KW-1133">Transmembrane helix</keyword>
<dbReference type="OrthoDB" id="9955961at2"/>
<organism evidence="2 3">
    <name type="scientific">Pandoraea apista</name>
    <dbReference type="NCBI Taxonomy" id="93218"/>
    <lineage>
        <taxon>Bacteria</taxon>
        <taxon>Pseudomonadati</taxon>
        <taxon>Pseudomonadota</taxon>
        <taxon>Betaproteobacteria</taxon>
        <taxon>Burkholderiales</taxon>
        <taxon>Burkholderiaceae</taxon>
        <taxon>Pandoraea</taxon>
    </lineage>
</organism>
<name>A0A5E5P2C1_9BURK</name>
<protein>
    <submittedName>
        <fullName evidence="2">Uncharacterized protein</fullName>
    </submittedName>
</protein>
<dbReference type="AlphaFoldDB" id="A0A5E5P2C1"/>
<evidence type="ECO:0000313" key="3">
    <source>
        <dbReference type="Proteomes" id="UP000364291"/>
    </source>
</evidence>
<sequence length="104" mass="11383">MLNVLTSLDHLLNVLLPFVAAALFVLLTVFTVVKQRRERQRREAAMLAALARSNAPQAGPVHQARIVPHTGELDIGFGPFPARTVTHEGVHGHMGVQARVTMPF</sequence>
<accession>A0A5E5P2C1</accession>